<name>A0A6N7KJG1_9ACTN</name>
<sequence>MISLMNRQPITDLSVLLRHYVSTGAILAPLPTGCVALDDQQVAAWPLADPAAFAPDYPLSMCWSPIVRCNLACPQCLDDESVPGHQTHACGQCAGPGRRLTGVRGSRSRSGSRRPTPSAGCRGPGCRRRP</sequence>
<feature type="region of interest" description="Disordered" evidence="1">
    <location>
        <begin position="94"/>
        <end position="130"/>
    </location>
</feature>
<protein>
    <submittedName>
        <fullName evidence="2">Uncharacterized protein</fullName>
    </submittedName>
</protein>
<keyword evidence="3" id="KW-1185">Reference proteome</keyword>
<proteinExistence type="predicted"/>
<reference evidence="2 3" key="1">
    <citation type="submission" date="2019-09" db="EMBL/GenBank/DDBJ databases">
        <title>Genome Sequences of Streptomyces kaniharaensis ATCC 21070.</title>
        <authorList>
            <person name="Zhu W."/>
            <person name="De Crecy-Lagard V."/>
            <person name="Richards N.G."/>
        </authorList>
    </citation>
    <scope>NUCLEOTIDE SEQUENCE [LARGE SCALE GENOMIC DNA]</scope>
    <source>
        <strain evidence="2 3">SF-557</strain>
    </source>
</reference>
<accession>A0A6N7KJG1</accession>
<organism evidence="2 3">
    <name type="scientific">Streptomyces kaniharaensis</name>
    <dbReference type="NCBI Taxonomy" id="212423"/>
    <lineage>
        <taxon>Bacteria</taxon>
        <taxon>Bacillati</taxon>
        <taxon>Actinomycetota</taxon>
        <taxon>Actinomycetes</taxon>
        <taxon>Kitasatosporales</taxon>
        <taxon>Streptomycetaceae</taxon>
        <taxon>Streptomyces</taxon>
    </lineage>
</organism>
<dbReference type="EMBL" id="WBOF01000001">
    <property type="protein sequence ID" value="MQS10709.1"/>
    <property type="molecule type" value="Genomic_DNA"/>
</dbReference>
<comment type="caution">
    <text evidence="2">The sequence shown here is derived from an EMBL/GenBank/DDBJ whole genome shotgun (WGS) entry which is preliminary data.</text>
</comment>
<evidence type="ECO:0000313" key="3">
    <source>
        <dbReference type="Proteomes" id="UP000450000"/>
    </source>
</evidence>
<dbReference type="Proteomes" id="UP000450000">
    <property type="component" value="Unassembled WGS sequence"/>
</dbReference>
<evidence type="ECO:0000313" key="2">
    <source>
        <dbReference type="EMBL" id="MQS10709.1"/>
    </source>
</evidence>
<evidence type="ECO:0000256" key="1">
    <source>
        <dbReference type="SAM" id="MobiDB-lite"/>
    </source>
</evidence>
<gene>
    <name evidence="2" type="ORF">F7Q99_00025</name>
</gene>
<dbReference type="AlphaFoldDB" id="A0A6N7KJG1"/>